<sequence length="543" mass="64153">MKWDNIKSINSHIYSEMCIEYIKFLQRDNASMASMKSFLANYLDDIIKSQNKFKAVKNNAELEKFLINLLINKIQSICKDEDEKTHFCFALFEEILDWNSRHPEDPFDFLGISEIKESIKLKMKKGFGYNDSAEFYFHKFIKGEITCKDAQFQNEIEIIFWENFSEKYNNTIVEYYLRKNPTRILENFDTFIEVISEKWDSLCIWRFLKHYDHLQLPEKIIAYLKANKMIDFISMNTVIALATLMDPDEYMEYLPTPQNEKLDVDNGGESDNYKLASKFLTYAKYLNSNSVLPRIVDFCKGDYLHEALTPLYFYFFHSAEKHLLVELQNLSTRAVSVRKHAVKLACSVSTREIVFMLIKQMTDDEKNSSAKEHLFRKTFKYFLVDQSEELYSLVQIQLNALDILESPAFKDTCTLRNLPEKYKLLFLKFIWNILDESENKGNDVSELRGKLVESLTTEIIHDLPYEFCSNLIKAKFLQFESVHKIPINNFVLNCIKHSKQKELILQDVFQVMSDFKKNYILHQDFNISQKVILILNLLFQIFL</sequence>
<comment type="caution">
    <text evidence="1">The sequence shown here is derived from an EMBL/GenBank/DDBJ whole genome shotgun (WGS) entry which is preliminary data.</text>
</comment>
<dbReference type="AlphaFoldDB" id="A0ABD2MMG0"/>
<organism evidence="1 2">
    <name type="scientific">Cryptolaemus montrouzieri</name>
    <dbReference type="NCBI Taxonomy" id="559131"/>
    <lineage>
        <taxon>Eukaryota</taxon>
        <taxon>Metazoa</taxon>
        <taxon>Ecdysozoa</taxon>
        <taxon>Arthropoda</taxon>
        <taxon>Hexapoda</taxon>
        <taxon>Insecta</taxon>
        <taxon>Pterygota</taxon>
        <taxon>Neoptera</taxon>
        <taxon>Endopterygota</taxon>
        <taxon>Coleoptera</taxon>
        <taxon>Polyphaga</taxon>
        <taxon>Cucujiformia</taxon>
        <taxon>Coccinelloidea</taxon>
        <taxon>Coccinellidae</taxon>
        <taxon>Scymninae</taxon>
        <taxon>Scymnini</taxon>
        <taxon>Cryptolaemus</taxon>
    </lineage>
</organism>
<keyword evidence="2" id="KW-1185">Reference proteome</keyword>
<dbReference type="Proteomes" id="UP001516400">
    <property type="component" value="Unassembled WGS sequence"/>
</dbReference>
<evidence type="ECO:0000313" key="2">
    <source>
        <dbReference type="Proteomes" id="UP001516400"/>
    </source>
</evidence>
<name>A0ABD2MMG0_9CUCU</name>
<gene>
    <name evidence="1" type="ORF">HHI36_011585</name>
</gene>
<reference evidence="1 2" key="1">
    <citation type="journal article" date="2021" name="BMC Biol.">
        <title>Horizontally acquired antibacterial genes associated with adaptive radiation of ladybird beetles.</title>
        <authorList>
            <person name="Li H.S."/>
            <person name="Tang X.F."/>
            <person name="Huang Y.H."/>
            <person name="Xu Z.Y."/>
            <person name="Chen M.L."/>
            <person name="Du X.Y."/>
            <person name="Qiu B.Y."/>
            <person name="Chen P.T."/>
            <person name="Zhang W."/>
            <person name="Slipinski A."/>
            <person name="Escalona H.E."/>
            <person name="Waterhouse R.M."/>
            <person name="Zwick A."/>
            <person name="Pang H."/>
        </authorList>
    </citation>
    <scope>NUCLEOTIDE SEQUENCE [LARGE SCALE GENOMIC DNA]</scope>
    <source>
        <strain evidence="1">SYSU2018</strain>
    </source>
</reference>
<proteinExistence type="predicted"/>
<accession>A0ABD2MMG0</accession>
<dbReference type="EMBL" id="JABFTP020000001">
    <property type="protein sequence ID" value="KAL3267462.1"/>
    <property type="molecule type" value="Genomic_DNA"/>
</dbReference>
<evidence type="ECO:0000313" key="1">
    <source>
        <dbReference type="EMBL" id="KAL3267462.1"/>
    </source>
</evidence>
<protein>
    <submittedName>
        <fullName evidence="1">Uncharacterized protein</fullName>
    </submittedName>
</protein>